<dbReference type="EMBL" id="BGPR01184080">
    <property type="protein sequence ID" value="GBM71681.1"/>
    <property type="molecule type" value="Genomic_DNA"/>
</dbReference>
<reference evidence="3 6" key="1">
    <citation type="journal article" date="2019" name="Sci. Rep.">
        <title>Orb-weaving spider Araneus ventricosus genome elucidates the spidroin gene catalogue.</title>
        <authorList>
            <person name="Kono N."/>
            <person name="Nakamura H."/>
            <person name="Ohtoshi R."/>
            <person name="Moran D.A.P."/>
            <person name="Shinohara A."/>
            <person name="Yoshida Y."/>
            <person name="Fujiwara M."/>
            <person name="Mori M."/>
            <person name="Tomita M."/>
            <person name="Arakawa K."/>
        </authorList>
    </citation>
    <scope>NUCLEOTIDE SEQUENCE [LARGE SCALE GENOMIC DNA]</scope>
</reference>
<name>A0A4Y2I388_ARAVE</name>
<proteinExistence type="predicted"/>
<protein>
    <submittedName>
        <fullName evidence="3">Uncharacterized protein</fullName>
    </submittedName>
</protein>
<feature type="non-terminal residue" evidence="3">
    <location>
        <position position="1"/>
    </location>
</feature>
<dbReference type="EMBL" id="BGPR01184070">
    <property type="protein sequence ID" value="GBM71646.1"/>
    <property type="molecule type" value="Genomic_DNA"/>
</dbReference>
<evidence type="ECO:0000256" key="1">
    <source>
        <dbReference type="SAM" id="MobiDB-lite"/>
    </source>
</evidence>
<keyword evidence="6" id="KW-1185">Reference proteome</keyword>
<comment type="caution">
    <text evidence="3">The sequence shown here is derived from an EMBL/GenBank/DDBJ whole genome shotgun (WGS) entry which is preliminary data.</text>
</comment>
<evidence type="ECO:0000313" key="3">
    <source>
        <dbReference type="EMBL" id="GBM71646.1"/>
    </source>
</evidence>
<feature type="region of interest" description="Disordered" evidence="1">
    <location>
        <begin position="1"/>
        <end position="32"/>
    </location>
</feature>
<evidence type="ECO:0000313" key="5">
    <source>
        <dbReference type="EMBL" id="GBM71684.1"/>
    </source>
</evidence>
<accession>A0A4Y2I388</accession>
<evidence type="ECO:0000313" key="4">
    <source>
        <dbReference type="EMBL" id="GBM71681.1"/>
    </source>
</evidence>
<dbReference type="Proteomes" id="UP000499080">
    <property type="component" value="Unassembled WGS sequence"/>
</dbReference>
<sequence length="32" mass="3384">DGHDGDDDHGGGHDDGHGDDDAVPLQHQRLHS</sequence>
<dbReference type="AlphaFoldDB" id="A0A4Y2I388"/>
<feature type="compositionally biased region" description="Basic and acidic residues" evidence="1">
    <location>
        <begin position="1"/>
        <end position="20"/>
    </location>
</feature>
<dbReference type="EMBL" id="BGPR01184066">
    <property type="protein sequence ID" value="GBM71632.1"/>
    <property type="molecule type" value="Genomic_DNA"/>
</dbReference>
<organism evidence="3 6">
    <name type="scientific">Araneus ventricosus</name>
    <name type="common">Orbweaver spider</name>
    <name type="synonym">Epeira ventricosa</name>
    <dbReference type="NCBI Taxonomy" id="182803"/>
    <lineage>
        <taxon>Eukaryota</taxon>
        <taxon>Metazoa</taxon>
        <taxon>Ecdysozoa</taxon>
        <taxon>Arthropoda</taxon>
        <taxon>Chelicerata</taxon>
        <taxon>Arachnida</taxon>
        <taxon>Araneae</taxon>
        <taxon>Araneomorphae</taxon>
        <taxon>Entelegynae</taxon>
        <taxon>Araneoidea</taxon>
        <taxon>Araneidae</taxon>
        <taxon>Araneus</taxon>
    </lineage>
</organism>
<evidence type="ECO:0000313" key="6">
    <source>
        <dbReference type="Proteomes" id="UP000499080"/>
    </source>
</evidence>
<evidence type="ECO:0000313" key="2">
    <source>
        <dbReference type="EMBL" id="GBM71632.1"/>
    </source>
</evidence>
<dbReference type="EMBL" id="BGPR01184081">
    <property type="protein sequence ID" value="GBM71684.1"/>
    <property type="molecule type" value="Genomic_DNA"/>
</dbReference>
<gene>
    <name evidence="2" type="ORF">AVEN_106225_1</name>
    <name evidence="3" type="ORF">AVEN_144188_1</name>
    <name evidence="4" type="ORF">AVEN_177267_1</name>
    <name evidence="5" type="ORF">AVEN_179708_1</name>
</gene>